<feature type="compositionally biased region" description="Basic and acidic residues" evidence="2">
    <location>
        <begin position="463"/>
        <end position="478"/>
    </location>
</feature>
<evidence type="ECO:0000259" key="3">
    <source>
        <dbReference type="Pfam" id="PF10536"/>
    </source>
</evidence>
<name>A0AAW1WRU5_RUBAR</name>
<feature type="compositionally biased region" description="Acidic residues" evidence="2">
    <location>
        <begin position="115"/>
        <end position="133"/>
    </location>
</feature>
<dbReference type="InterPro" id="IPR019557">
    <property type="entry name" value="AminoTfrase-like_pln_mobile"/>
</dbReference>
<evidence type="ECO:0000256" key="2">
    <source>
        <dbReference type="SAM" id="MobiDB-lite"/>
    </source>
</evidence>
<gene>
    <name evidence="4" type="ORF">M0R45_024232</name>
</gene>
<feature type="region of interest" description="Disordered" evidence="2">
    <location>
        <begin position="112"/>
        <end position="183"/>
    </location>
</feature>
<feature type="compositionally biased region" description="Basic residues" evidence="2">
    <location>
        <begin position="169"/>
        <end position="183"/>
    </location>
</feature>
<dbReference type="GO" id="GO:0010073">
    <property type="term" value="P:meristem maintenance"/>
    <property type="evidence" value="ECO:0007669"/>
    <property type="project" value="InterPro"/>
</dbReference>
<dbReference type="PANTHER" id="PTHR46033:SF8">
    <property type="entry name" value="PROTEIN MAINTENANCE OF MERISTEMS-LIKE"/>
    <property type="match status" value="1"/>
</dbReference>
<dbReference type="PANTHER" id="PTHR46033">
    <property type="entry name" value="PROTEIN MAIN-LIKE 2"/>
    <property type="match status" value="1"/>
</dbReference>
<keyword evidence="1" id="KW-0175">Coiled coil</keyword>
<dbReference type="Pfam" id="PF10536">
    <property type="entry name" value="PMD"/>
    <property type="match status" value="1"/>
</dbReference>
<sequence length="732" mass="84073">MAEDDNRSVPELGSMPAEALSAREAELRQEIEQQKHEKAVLQENHQFEVLEKLRVKDELHEYMAEDKEVISELRSKNGELESRISRLEEGIAGKLSKERRLGSRRSQRLANIEAENAELESEEDAEDELDSDGNGDTATASGGDSSPPRRRGRPPIKRNAILHNSGNKKQMKKKGRRKSVMKQKYKDADHVQYRCNMLSFLKTMQKIKERLSESHLELLQRTPFWPLISAFYNGMISESDCKKSESDINDIVQCYNSNTMCFEFGSTSVSLTPEDVSVILGLPQEGETLKVRGVFGVNRYTSDFVERYFKDEKRVKKTLVDDGLEKALQGKRETDREDVVRLILLELFITFLFCNAGSTIGWKLVKCCEELENISRYSWPKAVADFLSGSLEKTSGQFGPYSTGGCVIVLLFWLCERTNLIQPVEGREGHTPALIKWNIQELHLKLQRMNYFEDVGLSFEEAKEKKTKGEQGKGRGENEETQEEANTERQEEAETDRREEESVLDDLVGSLEDELQAQMSHFRQCSPILKRLNRDNEDDLGRREAKDLRDKVQNARVEVERAQGKVDRLAEKLERKKQKAIRLKRRLKEEKKEKRKLEKENEILNAEKRSLFESVTKLVEKMEETLDAERKAMRNLVKEKAEVIKENRELKDQLNQGNCTVANLGEDKQTQVSPEQSYVVSSGKSIRKRALDEGSEYDEGSERKRKLEDGNENQERNEDAAQFDDVIAGIFG</sequence>
<organism evidence="4 5">
    <name type="scientific">Rubus argutus</name>
    <name type="common">Southern blackberry</name>
    <dbReference type="NCBI Taxonomy" id="59490"/>
    <lineage>
        <taxon>Eukaryota</taxon>
        <taxon>Viridiplantae</taxon>
        <taxon>Streptophyta</taxon>
        <taxon>Embryophyta</taxon>
        <taxon>Tracheophyta</taxon>
        <taxon>Spermatophyta</taxon>
        <taxon>Magnoliopsida</taxon>
        <taxon>eudicotyledons</taxon>
        <taxon>Gunneridae</taxon>
        <taxon>Pentapetalae</taxon>
        <taxon>rosids</taxon>
        <taxon>fabids</taxon>
        <taxon>Rosales</taxon>
        <taxon>Rosaceae</taxon>
        <taxon>Rosoideae</taxon>
        <taxon>Rosoideae incertae sedis</taxon>
        <taxon>Rubus</taxon>
    </lineage>
</organism>
<feature type="compositionally biased region" description="Basic and acidic residues" evidence="2">
    <location>
        <begin position="486"/>
        <end position="501"/>
    </location>
</feature>
<evidence type="ECO:0000313" key="5">
    <source>
        <dbReference type="Proteomes" id="UP001457282"/>
    </source>
</evidence>
<dbReference type="EMBL" id="JBEDUW010000005">
    <property type="protein sequence ID" value="KAK9927027.1"/>
    <property type="molecule type" value="Genomic_DNA"/>
</dbReference>
<evidence type="ECO:0000313" key="4">
    <source>
        <dbReference type="EMBL" id="KAK9927027.1"/>
    </source>
</evidence>
<protein>
    <recommendedName>
        <fullName evidence="3">Aminotransferase-like plant mobile domain-containing protein</fullName>
    </recommendedName>
</protein>
<keyword evidence="5" id="KW-1185">Reference proteome</keyword>
<proteinExistence type="predicted"/>
<dbReference type="AlphaFoldDB" id="A0AAW1WRU5"/>
<feature type="coiled-coil region" evidence="1">
    <location>
        <begin position="542"/>
        <end position="656"/>
    </location>
</feature>
<feature type="domain" description="Aminotransferase-like plant mobile" evidence="3">
    <location>
        <begin position="237"/>
        <end position="445"/>
    </location>
</feature>
<feature type="compositionally biased region" description="Polar residues" evidence="2">
    <location>
        <begin position="670"/>
        <end position="684"/>
    </location>
</feature>
<feature type="region of interest" description="Disordered" evidence="2">
    <location>
        <begin position="665"/>
        <end position="724"/>
    </location>
</feature>
<comment type="caution">
    <text evidence="4">The sequence shown here is derived from an EMBL/GenBank/DDBJ whole genome shotgun (WGS) entry which is preliminary data.</text>
</comment>
<dbReference type="InterPro" id="IPR044824">
    <property type="entry name" value="MAIN-like"/>
</dbReference>
<accession>A0AAW1WRU5</accession>
<dbReference type="Proteomes" id="UP001457282">
    <property type="component" value="Unassembled WGS sequence"/>
</dbReference>
<feature type="region of interest" description="Disordered" evidence="2">
    <location>
        <begin position="463"/>
        <end position="503"/>
    </location>
</feature>
<feature type="compositionally biased region" description="Basic and acidic residues" evidence="2">
    <location>
        <begin position="700"/>
        <end position="719"/>
    </location>
</feature>
<evidence type="ECO:0000256" key="1">
    <source>
        <dbReference type="SAM" id="Coils"/>
    </source>
</evidence>
<reference evidence="4 5" key="1">
    <citation type="journal article" date="2023" name="G3 (Bethesda)">
        <title>A chromosome-length genome assembly and annotation of blackberry (Rubus argutus, cv. 'Hillquist').</title>
        <authorList>
            <person name="Bruna T."/>
            <person name="Aryal R."/>
            <person name="Dudchenko O."/>
            <person name="Sargent D.J."/>
            <person name="Mead D."/>
            <person name="Buti M."/>
            <person name="Cavallini A."/>
            <person name="Hytonen T."/>
            <person name="Andres J."/>
            <person name="Pham M."/>
            <person name="Weisz D."/>
            <person name="Mascagni F."/>
            <person name="Usai G."/>
            <person name="Natali L."/>
            <person name="Bassil N."/>
            <person name="Fernandez G.E."/>
            <person name="Lomsadze A."/>
            <person name="Armour M."/>
            <person name="Olukolu B."/>
            <person name="Poorten T."/>
            <person name="Britton C."/>
            <person name="Davik J."/>
            <person name="Ashrafi H."/>
            <person name="Aiden E.L."/>
            <person name="Borodovsky M."/>
            <person name="Worthington M."/>
        </authorList>
    </citation>
    <scope>NUCLEOTIDE SEQUENCE [LARGE SCALE GENOMIC DNA]</scope>
    <source>
        <strain evidence="4">PI 553951</strain>
    </source>
</reference>